<dbReference type="RefSeq" id="WP_322877620.1">
    <property type="nucleotide sequence ID" value="NZ_JAVMIP010000003.1"/>
</dbReference>
<organism evidence="2 3">
    <name type="scientific">Pseudocalidococcus azoricus BACA0444</name>
    <dbReference type="NCBI Taxonomy" id="2918990"/>
    <lineage>
        <taxon>Bacteria</taxon>
        <taxon>Bacillati</taxon>
        <taxon>Cyanobacteriota</taxon>
        <taxon>Cyanophyceae</taxon>
        <taxon>Acaryochloridales</taxon>
        <taxon>Thermosynechococcaceae</taxon>
        <taxon>Pseudocalidococcus</taxon>
        <taxon>Pseudocalidococcus azoricus</taxon>
    </lineage>
</organism>
<name>A0AAE4FQG2_9CYAN</name>
<evidence type="ECO:0000313" key="3">
    <source>
        <dbReference type="Proteomes" id="UP001268256"/>
    </source>
</evidence>
<evidence type="ECO:0000313" key="2">
    <source>
        <dbReference type="EMBL" id="MDS3860343.1"/>
    </source>
</evidence>
<protein>
    <submittedName>
        <fullName evidence="2">Uncharacterized protein</fullName>
    </submittedName>
</protein>
<reference evidence="3" key="1">
    <citation type="submission" date="2023-07" db="EMBL/GenBank/DDBJ databases">
        <authorList>
            <person name="Luz R."/>
            <person name="Cordeiro R."/>
            <person name="Fonseca A."/>
            <person name="Goncalves V."/>
        </authorList>
    </citation>
    <scope>NUCLEOTIDE SEQUENCE [LARGE SCALE GENOMIC DNA]</scope>
    <source>
        <strain evidence="3">BACA0444</strain>
    </source>
</reference>
<evidence type="ECO:0000256" key="1">
    <source>
        <dbReference type="SAM" id="MobiDB-lite"/>
    </source>
</evidence>
<gene>
    <name evidence="2" type="ORF">RIF25_05930</name>
</gene>
<dbReference type="AlphaFoldDB" id="A0AAE4FQG2"/>
<accession>A0AAE4FQG2</accession>
<comment type="caution">
    <text evidence="2">The sequence shown here is derived from an EMBL/GenBank/DDBJ whole genome shotgun (WGS) entry which is preliminary data.</text>
</comment>
<dbReference type="EMBL" id="JAVMIP010000003">
    <property type="protein sequence ID" value="MDS3860343.1"/>
    <property type="molecule type" value="Genomic_DNA"/>
</dbReference>
<feature type="compositionally biased region" description="Low complexity" evidence="1">
    <location>
        <begin position="79"/>
        <end position="89"/>
    </location>
</feature>
<sequence>MAILKKLFSALFGFLGGLLGLGKKSGYYLELDEAKSVPKAPAPVAETPASEAPVSTPARVAKVESPVPNPLNLPAPTVTTSPEPLTAAPETPAIPFVQFARRRPGANMKSFLELAKQVKTSA</sequence>
<feature type="region of interest" description="Disordered" evidence="1">
    <location>
        <begin position="65"/>
        <end position="89"/>
    </location>
</feature>
<dbReference type="Proteomes" id="UP001268256">
    <property type="component" value="Unassembled WGS sequence"/>
</dbReference>
<keyword evidence="3" id="KW-1185">Reference proteome</keyword>
<proteinExistence type="predicted"/>